<comment type="similarity">
    <text evidence="2">Belongs to the class-V pyridoxal-phosphate-dependent aminotransferase family. NifS/IscS subfamily.</text>
</comment>
<dbReference type="PANTHER" id="PTHR11601">
    <property type="entry name" value="CYSTEINE DESULFURYLASE FAMILY MEMBER"/>
    <property type="match status" value="1"/>
</dbReference>
<evidence type="ECO:0000256" key="7">
    <source>
        <dbReference type="ARBA" id="ARBA00023014"/>
    </source>
</evidence>
<keyword evidence="10" id="KW-1185">Reference proteome</keyword>
<accession>A0A5B8MPI0</accession>
<feature type="domain" description="Aminotransferase class V" evidence="8">
    <location>
        <begin position="12"/>
        <end position="389"/>
    </location>
</feature>
<dbReference type="InterPro" id="IPR016454">
    <property type="entry name" value="Cysteine_dSase"/>
</dbReference>
<dbReference type="GO" id="GO:0046872">
    <property type="term" value="F:metal ion binding"/>
    <property type="evidence" value="ECO:0007669"/>
    <property type="project" value="UniProtKB-KW"/>
</dbReference>
<evidence type="ECO:0000313" key="10">
    <source>
        <dbReference type="Proteomes" id="UP000316726"/>
    </source>
</evidence>
<evidence type="ECO:0000256" key="6">
    <source>
        <dbReference type="ARBA" id="ARBA00023004"/>
    </source>
</evidence>
<evidence type="ECO:0000313" key="9">
    <source>
        <dbReference type="EMBL" id="QDZ22393.1"/>
    </source>
</evidence>
<dbReference type="AlphaFoldDB" id="A0A5B8MPI0"/>
<evidence type="ECO:0000256" key="1">
    <source>
        <dbReference type="ARBA" id="ARBA00001933"/>
    </source>
</evidence>
<dbReference type="GO" id="GO:0016740">
    <property type="term" value="F:transferase activity"/>
    <property type="evidence" value="ECO:0007669"/>
    <property type="project" value="UniProtKB-KW"/>
</dbReference>
<dbReference type="Gene3D" id="3.90.1150.10">
    <property type="entry name" value="Aspartate Aminotransferase, domain 1"/>
    <property type="match status" value="1"/>
</dbReference>
<evidence type="ECO:0000256" key="3">
    <source>
        <dbReference type="ARBA" id="ARBA00022679"/>
    </source>
</evidence>
<evidence type="ECO:0000259" key="8">
    <source>
        <dbReference type="Pfam" id="PF00266"/>
    </source>
</evidence>
<name>A0A5B8MPI0_9CHLO</name>
<dbReference type="Gene3D" id="1.10.260.50">
    <property type="match status" value="1"/>
</dbReference>
<comment type="cofactor">
    <cofactor evidence="1">
        <name>pyridoxal 5'-phosphate</name>
        <dbReference type="ChEBI" id="CHEBI:597326"/>
    </cofactor>
</comment>
<keyword evidence="3" id="KW-0808">Transferase</keyword>
<dbReference type="InterPro" id="IPR015422">
    <property type="entry name" value="PyrdxlP-dep_Trfase_small"/>
</dbReference>
<evidence type="ECO:0000256" key="5">
    <source>
        <dbReference type="ARBA" id="ARBA00022898"/>
    </source>
</evidence>
<dbReference type="Gene3D" id="3.40.640.10">
    <property type="entry name" value="Type I PLP-dependent aspartate aminotransferase-like (Major domain)"/>
    <property type="match status" value="1"/>
</dbReference>
<sequence length="406" mass="43109">MAKEVASSRRCIYLDNNGTSPIYREVAEEMQPFLFDHFGNPSSSHAYGRVPKQALDLARERVANLLGAKASQVYFTGSGTESNNWAIRGALEYGSQKRPKRSDFLPHVVTSNIEHPAVAEALAKYKREGLCDYTEVAVDTKSGVLSVEAVEAAFRTGETVLCTVMHSNNEIGSLQPIAEIAKIAHAHGALMHTDGAQSVGKVDVDVEALGVDLCTVVGHKFGASKGVAALYCSLDSREFPSLLHGGGQENGMRPGTENVLLISGIGKASEIALLEGKEIRRNMLKTRNLLRGRLVEALGSHGIDYRINGPAEEANSLPNTLSISIPAVQAQEILADLSESVAASAGAACHSGGFHVSGVLKAIGLDDAHARGTLRLSTGRLTTEEEIERASDLIVEAVLRATSSSG</sequence>
<dbReference type="Pfam" id="PF00266">
    <property type="entry name" value="Aminotran_5"/>
    <property type="match status" value="1"/>
</dbReference>
<dbReference type="SUPFAM" id="SSF53383">
    <property type="entry name" value="PLP-dependent transferases"/>
    <property type="match status" value="1"/>
</dbReference>
<dbReference type="InterPro" id="IPR000192">
    <property type="entry name" value="Aminotrans_V_dom"/>
</dbReference>
<keyword evidence="6" id="KW-0408">Iron</keyword>
<keyword evidence="5" id="KW-0663">Pyridoxal phosphate</keyword>
<dbReference type="GO" id="GO:0051536">
    <property type="term" value="F:iron-sulfur cluster binding"/>
    <property type="evidence" value="ECO:0007669"/>
    <property type="project" value="UniProtKB-KW"/>
</dbReference>
<keyword evidence="7" id="KW-0411">Iron-sulfur</keyword>
<protein>
    <submittedName>
        <fullName evidence="9">Cysteine desulfurase</fullName>
    </submittedName>
</protein>
<evidence type="ECO:0000256" key="4">
    <source>
        <dbReference type="ARBA" id="ARBA00022723"/>
    </source>
</evidence>
<dbReference type="InterPro" id="IPR015424">
    <property type="entry name" value="PyrdxlP-dep_Trfase"/>
</dbReference>
<dbReference type="InterPro" id="IPR015421">
    <property type="entry name" value="PyrdxlP-dep_Trfase_major"/>
</dbReference>
<organism evidence="9 10">
    <name type="scientific">Chloropicon primus</name>
    <dbReference type="NCBI Taxonomy" id="1764295"/>
    <lineage>
        <taxon>Eukaryota</taxon>
        <taxon>Viridiplantae</taxon>
        <taxon>Chlorophyta</taxon>
        <taxon>Chloropicophyceae</taxon>
        <taxon>Chloropicales</taxon>
        <taxon>Chloropicaceae</taxon>
        <taxon>Chloropicon</taxon>
    </lineage>
</organism>
<dbReference type="OrthoDB" id="10250117at2759"/>
<keyword evidence="4" id="KW-0479">Metal-binding</keyword>
<evidence type="ECO:0000256" key="2">
    <source>
        <dbReference type="ARBA" id="ARBA00006490"/>
    </source>
</evidence>
<gene>
    <name evidence="9" type="ORF">A3770_07p49110</name>
</gene>
<dbReference type="EMBL" id="CP031040">
    <property type="protein sequence ID" value="QDZ22393.1"/>
    <property type="molecule type" value="Genomic_DNA"/>
</dbReference>
<reference evidence="9 10" key="1">
    <citation type="submission" date="2018-07" db="EMBL/GenBank/DDBJ databases">
        <title>The complete nuclear genome of the prasinophyte Chloropicon primus (CCMP1205).</title>
        <authorList>
            <person name="Pombert J.-F."/>
            <person name="Otis C."/>
            <person name="Turmel M."/>
            <person name="Lemieux C."/>
        </authorList>
    </citation>
    <scope>NUCLEOTIDE SEQUENCE [LARGE SCALE GENOMIC DNA]</scope>
    <source>
        <strain evidence="9 10">CCMP1205</strain>
    </source>
</reference>
<dbReference type="PIRSF" id="PIRSF005572">
    <property type="entry name" value="NifS"/>
    <property type="match status" value="1"/>
</dbReference>
<dbReference type="PANTHER" id="PTHR11601:SF34">
    <property type="entry name" value="CYSTEINE DESULFURASE"/>
    <property type="match status" value="1"/>
</dbReference>
<dbReference type="Proteomes" id="UP000316726">
    <property type="component" value="Chromosome 7"/>
</dbReference>
<proteinExistence type="inferred from homology"/>
<dbReference type="STRING" id="1764295.A0A5B8MPI0"/>